<accession>A0A4R1QQD2</accession>
<dbReference type="RefSeq" id="WP_051869303.1">
    <property type="nucleotide sequence ID" value="NZ_JPNB01000001.1"/>
</dbReference>
<proteinExistence type="predicted"/>
<dbReference type="SUPFAM" id="SSF52467">
    <property type="entry name" value="DHS-like NAD/FAD-binding domain"/>
    <property type="match status" value="1"/>
</dbReference>
<gene>
    <name evidence="1" type="ORF">EDD76_11416</name>
</gene>
<dbReference type="AlphaFoldDB" id="A0A4R1QQD2"/>
<organism evidence="1 2">
    <name type="scientific">Kineothrix alysoides</name>
    <dbReference type="NCBI Taxonomy" id="1469948"/>
    <lineage>
        <taxon>Bacteria</taxon>
        <taxon>Bacillati</taxon>
        <taxon>Bacillota</taxon>
        <taxon>Clostridia</taxon>
        <taxon>Lachnospirales</taxon>
        <taxon>Lachnospiraceae</taxon>
        <taxon>Kineothrix</taxon>
    </lineage>
</organism>
<name>A0A4R1QQD2_9FIRM</name>
<evidence type="ECO:0000313" key="1">
    <source>
        <dbReference type="EMBL" id="TCL55607.1"/>
    </source>
</evidence>
<dbReference type="STRING" id="1469948.GCA_000732725_01112"/>
<sequence length="264" mass="31064">MDDIKKLMTDSIQNADMVLVGIGEEFRENFLEMKGNPQYKHFWDRAEETEEYNWMLPYVEKLYLREHKNEKIMKAYDGLGKLLEGKNYYIVSTCTDDCVYDAGFEEDRIVTPCGGYRFVQCEDNCGNRIEEPDEEVLGQIHRSIKTGEEGVKIDKPLCINCKKNLVFNNVNAGHYAEEGYLNQWNHYTKWLQGTVNRKICVVELGVGMQFPTVIRWPFEKVVFFNQKSSFFRIHSKLHQLTEEIKERGYSVKENSTDFIINWFV</sequence>
<evidence type="ECO:0000313" key="2">
    <source>
        <dbReference type="Proteomes" id="UP000295718"/>
    </source>
</evidence>
<reference evidence="1 2" key="1">
    <citation type="submission" date="2019-03" db="EMBL/GenBank/DDBJ databases">
        <title>Genomic Encyclopedia of Type Strains, Phase IV (KMG-IV): sequencing the most valuable type-strain genomes for metagenomic binning, comparative biology and taxonomic classification.</title>
        <authorList>
            <person name="Goeker M."/>
        </authorList>
    </citation>
    <scope>NUCLEOTIDE SEQUENCE [LARGE SCALE GENOMIC DNA]</scope>
    <source>
        <strain evidence="1 2">DSM 100556</strain>
    </source>
</reference>
<protein>
    <recommendedName>
        <fullName evidence="3">NAD-dependent protein deacetylase, SIR2 family</fullName>
    </recommendedName>
</protein>
<dbReference type="OrthoDB" id="394960at2"/>
<dbReference type="Proteomes" id="UP000295718">
    <property type="component" value="Unassembled WGS sequence"/>
</dbReference>
<dbReference type="EMBL" id="SLUO01000014">
    <property type="protein sequence ID" value="TCL55607.1"/>
    <property type="molecule type" value="Genomic_DNA"/>
</dbReference>
<evidence type="ECO:0008006" key="3">
    <source>
        <dbReference type="Google" id="ProtNLM"/>
    </source>
</evidence>
<comment type="caution">
    <text evidence="1">The sequence shown here is derived from an EMBL/GenBank/DDBJ whole genome shotgun (WGS) entry which is preliminary data.</text>
</comment>
<keyword evidence="2" id="KW-1185">Reference proteome</keyword>
<dbReference type="InterPro" id="IPR029035">
    <property type="entry name" value="DHS-like_NAD/FAD-binding_dom"/>
</dbReference>